<dbReference type="InterPro" id="IPR036097">
    <property type="entry name" value="HisK_dim/P_sf"/>
</dbReference>
<dbReference type="Gene3D" id="3.40.50.2300">
    <property type="match status" value="1"/>
</dbReference>
<dbReference type="GO" id="GO:0005524">
    <property type="term" value="F:ATP binding"/>
    <property type="evidence" value="ECO:0007669"/>
    <property type="project" value="UniProtKB-KW"/>
</dbReference>
<dbReference type="EC" id="2.7.13.3" evidence="3"/>
<dbReference type="SUPFAM" id="SSF52172">
    <property type="entry name" value="CheY-like"/>
    <property type="match status" value="1"/>
</dbReference>
<protein>
    <recommendedName>
        <fullName evidence="3">histidine kinase</fullName>
        <ecNumber evidence="3">2.7.13.3</ecNumber>
    </recommendedName>
</protein>
<dbReference type="PROSITE" id="PS50109">
    <property type="entry name" value="HIS_KIN"/>
    <property type="match status" value="1"/>
</dbReference>
<sequence>MHLSFEHLGTAQGLSHSNVICTLQDSRGFMWFGTREGLNRYDGYTFTVYKNKAGDDKSLANNLVNSIVEDAKGYLWIGTWGGGLDRYDRKTDEFVHFRHDPGNPASLADNQVLSLLLDSRGFLWVGMEGGGLDRMDSTGQFVHFVHRDGDAGSLSENSVKALCEDADHQIWVGTLAGGLDQLDRPTGTFRHHAHDPHDPRSLNNNSISALLEDSHHRLWVGTMTGLDRFDRQTGSFIHYEKESWGHEQVKITDKTVNSLAEDGEGNLWVGTENDGLVVLDTMGVLHHFLHDDVDHASLGTNSLYGMYRDSKKNMWIGSFAGGIELVSRDVRKFVVYRHSSSPYSLSDNRILCIYEDSHNNLWIATDGGGLNLFDRKTERFTHYQHDPANPRSIGGNYILRVMEDSRGNLYLGTWADGLTIFNRLHHTFKQIRANPDDPKGLSCNNVWAICEDRQHQIWLGTYGGGLERYDPDRGTFVHYRHRDDDVHSLANDKIHALMLDSKGRLWIGMDGGGVDLFDELTGTFAHHQHTDDQNSLCNNYINNIAEDRAGDLWISTASGLSHYEVNANRFTSYTVKDGLPDDVIFGVIEDSVGSLWVSTNKGLCHWDLAHHRMKNFDVADGLQANEFKENAYCKSRSGLLYFGGVNGFNVIDPHHVPIEPFDAPLVMTSFQIFNREVPIGGNGKAASPLSMAITETQQVVLPYKSSVFSFSFASLNYTNKEKKQYAYMLEGFDKGWNYVGTDRSATYTNLDPGDYTFKVKGLTNDGAWSGRVLSLQIRITPAFWMTWWFRIMLVMIVIGSVIVFYRLRINTMNSLTRELERQVQERTERLSSLTQEERKARQEAESANKAKSIFLATMSHEIRTPMNGVIGMASLLAETSLTPRQREYNSTILSCGESLLNVINDILDYSKIDSGKMEIEQQSFELLKCIESVLGLFYEKAAQSGLTLRYHIGAEVPSFIVGDALRLRQVLMNLVSNAVKFTHEGEIFLRVHLLREDDSGGLQLCFELKDTGIGIPEEKIGMLFKSFSQVDSSTTRKYGGTGLGLAITEKLVSLMGGEITVKSRPGQGTVFSFTLMSRAGEPGVVQAPEGGGGSEVMSKDFAVAFPLRILVAEDNIINQQLIRQILGNLGYEPDCVENGELAVAAVGEKEYDLILMDVQMPEMDGLEATRRIRRDAAGARGAEAPDGRGSGSRDAAAGFGGVTGSGNGVARANGHGWGRPVIVALTANAMRGDREECIRAGMDDYISKPVRLDELMRLLKKWGVVLRVRV</sequence>
<evidence type="ECO:0000256" key="6">
    <source>
        <dbReference type="ARBA" id="ARBA00022692"/>
    </source>
</evidence>
<evidence type="ECO:0000256" key="3">
    <source>
        <dbReference type="ARBA" id="ARBA00012438"/>
    </source>
</evidence>
<comment type="catalytic activity">
    <reaction evidence="1">
        <text>ATP + protein L-histidine = ADP + protein N-phospho-L-histidine.</text>
        <dbReference type="EC" id="2.7.13.3"/>
    </reaction>
</comment>
<evidence type="ECO:0000259" key="16">
    <source>
        <dbReference type="PROSITE" id="PS50109"/>
    </source>
</evidence>
<evidence type="ECO:0000256" key="2">
    <source>
        <dbReference type="ARBA" id="ARBA00004370"/>
    </source>
</evidence>
<evidence type="ECO:0000256" key="10">
    <source>
        <dbReference type="ARBA" id="ARBA00022989"/>
    </source>
</evidence>
<feature type="domain" description="Response regulatory" evidence="17">
    <location>
        <begin position="1108"/>
        <end position="1263"/>
    </location>
</feature>
<dbReference type="PRINTS" id="PR00344">
    <property type="entry name" value="BCTRLSENSOR"/>
</dbReference>
<dbReference type="CDD" id="cd00082">
    <property type="entry name" value="HisKA"/>
    <property type="match status" value="1"/>
</dbReference>
<keyword evidence="8 18" id="KW-0418">Kinase</keyword>
<dbReference type="SUPFAM" id="SSF55874">
    <property type="entry name" value="ATPase domain of HSP90 chaperone/DNA topoisomerase II/histidine kinase"/>
    <property type="match status" value="1"/>
</dbReference>
<keyword evidence="7" id="KW-0547">Nucleotide-binding</keyword>
<keyword evidence="10 15" id="KW-1133">Transmembrane helix</keyword>
<feature type="transmembrane region" description="Helical" evidence="15">
    <location>
        <begin position="787"/>
        <end position="807"/>
    </location>
</feature>
<dbReference type="SUPFAM" id="SSF63829">
    <property type="entry name" value="Calcium-dependent phosphotriesterase"/>
    <property type="match status" value="4"/>
</dbReference>
<keyword evidence="5" id="KW-0808">Transferase</keyword>
<evidence type="ECO:0000256" key="5">
    <source>
        <dbReference type="ARBA" id="ARBA00022679"/>
    </source>
</evidence>
<name>A0A8J2UGS1_9BACT</name>
<evidence type="ECO:0000256" key="7">
    <source>
        <dbReference type="ARBA" id="ARBA00022741"/>
    </source>
</evidence>
<dbReference type="SMART" id="SM00388">
    <property type="entry name" value="HisKA"/>
    <property type="match status" value="1"/>
</dbReference>
<dbReference type="InterPro" id="IPR011006">
    <property type="entry name" value="CheY-like_superfamily"/>
</dbReference>
<dbReference type="Pfam" id="PF07495">
    <property type="entry name" value="Y_Y_Y"/>
    <property type="match status" value="1"/>
</dbReference>
<reference evidence="18" key="2">
    <citation type="submission" date="2020-09" db="EMBL/GenBank/DDBJ databases">
        <authorList>
            <person name="Sun Q."/>
            <person name="Zhou Y."/>
        </authorList>
    </citation>
    <scope>NUCLEOTIDE SEQUENCE</scope>
    <source>
        <strain evidence="18">CGMCC 1.15448</strain>
    </source>
</reference>
<evidence type="ECO:0000313" key="18">
    <source>
        <dbReference type="EMBL" id="GGB15670.1"/>
    </source>
</evidence>
<comment type="caution">
    <text evidence="18">The sequence shown here is derived from an EMBL/GenBank/DDBJ whole genome shotgun (WGS) entry which is preliminary data.</text>
</comment>
<dbReference type="InterPro" id="IPR003661">
    <property type="entry name" value="HisK_dim/P_dom"/>
</dbReference>
<evidence type="ECO:0000259" key="17">
    <source>
        <dbReference type="PROSITE" id="PS50110"/>
    </source>
</evidence>
<feature type="coiled-coil region" evidence="13">
    <location>
        <begin position="816"/>
        <end position="850"/>
    </location>
</feature>
<dbReference type="InterPro" id="IPR036890">
    <property type="entry name" value="HATPase_C_sf"/>
</dbReference>
<comment type="subcellular location">
    <subcellularLocation>
        <location evidence="2">Membrane</location>
    </subcellularLocation>
</comment>
<keyword evidence="9" id="KW-0067">ATP-binding</keyword>
<dbReference type="Gene3D" id="1.10.287.130">
    <property type="match status" value="1"/>
</dbReference>
<feature type="modified residue" description="4-aspartylphosphate" evidence="12">
    <location>
        <position position="1157"/>
    </location>
</feature>
<feature type="domain" description="Histidine kinase" evidence="16">
    <location>
        <begin position="857"/>
        <end position="1079"/>
    </location>
</feature>
<dbReference type="Proteomes" id="UP000607559">
    <property type="component" value="Unassembled WGS sequence"/>
</dbReference>
<dbReference type="Pfam" id="PF00512">
    <property type="entry name" value="HisKA"/>
    <property type="match status" value="1"/>
</dbReference>
<reference evidence="18" key="1">
    <citation type="journal article" date="2014" name="Int. J. Syst. Evol. Microbiol.">
        <title>Complete genome sequence of Corynebacterium casei LMG S-19264T (=DSM 44701T), isolated from a smear-ripened cheese.</title>
        <authorList>
            <consortium name="US DOE Joint Genome Institute (JGI-PGF)"/>
            <person name="Walter F."/>
            <person name="Albersmeier A."/>
            <person name="Kalinowski J."/>
            <person name="Ruckert C."/>
        </authorList>
    </citation>
    <scope>NUCLEOTIDE SEQUENCE</scope>
    <source>
        <strain evidence="18">CGMCC 1.15448</strain>
    </source>
</reference>
<keyword evidence="11 15" id="KW-0472">Membrane</keyword>
<dbReference type="PROSITE" id="PS50110">
    <property type="entry name" value="RESPONSE_REGULATORY"/>
    <property type="match status" value="1"/>
</dbReference>
<dbReference type="InterPro" id="IPR003594">
    <property type="entry name" value="HATPase_dom"/>
</dbReference>
<evidence type="ECO:0000256" key="12">
    <source>
        <dbReference type="PROSITE-ProRule" id="PRU00169"/>
    </source>
</evidence>
<keyword evidence="6 15" id="KW-0812">Transmembrane</keyword>
<evidence type="ECO:0000256" key="1">
    <source>
        <dbReference type="ARBA" id="ARBA00000085"/>
    </source>
</evidence>
<dbReference type="InterPro" id="IPR015943">
    <property type="entry name" value="WD40/YVTN_repeat-like_dom_sf"/>
</dbReference>
<gene>
    <name evidence="18" type="ORF">GCM10011511_44350</name>
</gene>
<dbReference type="InterPro" id="IPR001789">
    <property type="entry name" value="Sig_transdc_resp-reg_receiver"/>
</dbReference>
<evidence type="ECO:0000256" key="4">
    <source>
        <dbReference type="ARBA" id="ARBA00022553"/>
    </source>
</evidence>
<dbReference type="Gene3D" id="2.60.40.10">
    <property type="entry name" value="Immunoglobulins"/>
    <property type="match status" value="1"/>
</dbReference>
<evidence type="ECO:0000256" key="8">
    <source>
        <dbReference type="ARBA" id="ARBA00022777"/>
    </source>
</evidence>
<evidence type="ECO:0000313" key="19">
    <source>
        <dbReference type="Proteomes" id="UP000607559"/>
    </source>
</evidence>
<evidence type="ECO:0000256" key="11">
    <source>
        <dbReference type="ARBA" id="ARBA00023136"/>
    </source>
</evidence>
<proteinExistence type="predicted"/>
<dbReference type="CDD" id="cd16922">
    <property type="entry name" value="HATPase_EvgS-ArcB-TorS-like"/>
    <property type="match status" value="1"/>
</dbReference>
<dbReference type="SMART" id="SM00448">
    <property type="entry name" value="REC"/>
    <property type="match status" value="1"/>
</dbReference>
<keyword evidence="4 12" id="KW-0597">Phosphoprotein</keyword>
<dbReference type="FunFam" id="2.60.40.10:FF:000791">
    <property type="entry name" value="Two-component system sensor histidine kinase/response regulator"/>
    <property type="match status" value="1"/>
</dbReference>
<dbReference type="InterPro" id="IPR011110">
    <property type="entry name" value="Reg_prop"/>
</dbReference>
<dbReference type="InterPro" id="IPR005467">
    <property type="entry name" value="His_kinase_dom"/>
</dbReference>
<dbReference type="InterPro" id="IPR004358">
    <property type="entry name" value="Sig_transdc_His_kin-like_C"/>
</dbReference>
<keyword evidence="19" id="KW-1185">Reference proteome</keyword>
<dbReference type="GO" id="GO:0000155">
    <property type="term" value="F:phosphorelay sensor kinase activity"/>
    <property type="evidence" value="ECO:0007669"/>
    <property type="project" value="InterPro"/>
</dbReference>
<dbReference type="PANTHER" id="PTHR43547">
    <property type="entry name" value="TWO-COMPONENT HISTIDINE KINASE"/>
    <property type="match status" value="1"/>
</dbReference>
<evidence type="ECO:0000256" key="13">
    <source>
        <dbReference type="SAM" id="Coils"/>
    </source>
</evidence>
<feature type="region of interest" description="Disordered" evidence="14">
    <location>
        <begin position="1177"/>
        <end position="1197"/>
    </location>
</feature>
<evidence type="ECO:0000256" key="14">
    <source>
        <dbReference type="SAM" id="MobiDB-lite"/>
    </source>
</evidence>
<dbReference type="CDD" id="cd17546">
    <property type="entry name" value="REC_hyHK_CKI1_RcsC-like"/>
    <property type="match status" value="1"/>
</dbReference>
<dbReference type="Gene3D" id="3.30.565.10">
    <property type="entry name" value="Histidine kinase-like ATPase, C-terminal domain"/>
    <property type="match status" value="1"/>
</dbReference>
<dbReference type="Gene3D" id="2.130.10.10">
    <property type="entry name" value="YVTN repeat-like/Quinoprotein amine dehydrogenase"/>
    <property type="match status" value="2"/>
</dbReference>
<dbReference type="Pfam" id="PF00072">
    <property type="entry name" value="Response_reg"/>
    <property type="match status" value="1"/>
</dbReference>
<dbReference type="InterPro" id="IPR013783">
    <property type="entry name" value="Ig-like_fold"/>
</dbReference>
<dbReference type="RefSeq" id="WP_188935941.1">
    <property type="nucleotide sequence ID" value="NZ_BMJC01000005.1"/>
</dbReference>
<dbReference type="GO" id="GO:0016020">
    <property type="term" value="C:membrane"/>
    <property type="evidence" value="ECO:0007669"/>
    <property type="project" value="UniProtKB-SubCell"/>
</dbReference>
<evidence type="ECO:0000256" key="15">
    <source>
        <dbReference type="SAM" id="Phobius"/>
    </source>
</evidence>
<dbReference type="AlphaFoldDB" id="A0A8J2UGS1"/>
<dbReference type="SMART" id="SM00387">
    <property type="entry name" value="HATPase_c"/>
    <property type="match status" value="1"/>
</dbReference>
<dbReference type="PANTHER" id="PTHR43547:SF2">
    <property type="entry name" value="HYBRID SIGNAL TRANSDUCTION HISTIDINE KINASE C"/>
    <property type="match status" value="1"/>
</dbReference>
<dbReference type="EMBL" id="BMJC01000005">
    <property type="protein sequence ID" value="GGB15670.1"/>
    <property type="molecule type" value="Genomic_DNA"/>
</dbReference>
<keyword evidence="13" id="KW-0175">Coiled coil</keyword>
<dbReference type="SUPFAM" id="SSF47384">
    <property type="entry name" value="Homodimeric domain of signal transducing histidine kinase"/>
    <property type="match status" value="1"/>
</dbReference>
<dbReference type="FunFam" id="1.10.287.130:FF:000004">
    <property type="entry name" value="Ethylene receptor 1"/>
    <property type="match status" value="1"/>
</dbReference>
<dbReference type="InterPro" id="IPR011123">
    <property type="entry name" value="Y_Y_Y"/>
</dbReference>
<evidence type="ECO:0000256" key="9">
    <source>
        <dbReference type="ARBA" id="ARBA00022840"/>
    </source>
</evidence>
<dbReference type="Pfam" id="PF07494">
    <property type="entry name" value="Reg_prop"/>
    <property type="match status" value="10"/>
</dbReference>
<dbReference type="FunFam" id="3.30.565.10:FF:000010">
    <property type="entry name" value="Sensor histidine kinase RcsC"/>
    <property type="match status" value="1"/>
</dbReference>
<accession>A0A8J2UGS1</accession>
<dbReference type="Pfam" id="PF02518">
    <property type="entry name" value="HATPase_c"/>
    <property type="match status" value="1"/>
</dbReference>
<organism evidence="18 19">
    <name type="scientific">Puia dinghuensis</name>
    <dbReference type="NCBI Taxonomy" id="1792502"/>
    <lineage>
        <taxon>Bacteria</taxon>
        <taxon>Pseudomonadati</taxon>
        <taxon>Bacteroidota</taxon>
        <taxon>Chitinophagia</taxon>
        <taxon>Chitinophagales</taxon>
        <taxon>Chitinophagaceae</taxon>
        <taxon>Puia</taxon>
    </lineage>
</organism>